<name>A0A9P0I955_SPOLI</name>
<dbReference type="AlphaFoldDB" id="A0A9P0I955"/>
<sequence length="101" mass="11392">MLQHNALHVTRHHIHTMLHPAPTMVGVRSRIVYTSFLALTSNTNSKYNVNNGNRNNATVHNTRHVATVRVGDCTTANYGTTHPHRHIMYAAHWQNGGTFKI</sequence>
<reference evidence="1" key="1">
    <citation type="submission" date="2022-02" db="EMBL/GenBank/DDBJ databases">
        <authorList>
            <person name="King R."/>
        </authorList>
    </citation>
    <scope>NUCLEOTIDE SEQUENCE</scope>
</reference>
<dbReference type="EMBL" id="LR824555">
    <property type="protein sequence ID" value="CAH1641680.1"/>
    <property type="molecule type" value="Genomic_DNA"/>
</dbReference>
<proteinExistence type="predicted"/>
<evidence type="ECO:0000313" key="1">
    <source>
        <dbReference type="EMBL" id="CAH1641680.1"/>
    </source>
</evidence>
<dbReference type="Proteomes" id="UP001153321">
    <property type="component" value="Chromosome 24"/>
</dbReference>
<accession>A0A9P0I955</accession>
<organism evidence="1 2">
    <name type="scientific">Spodoptera littoralis</name>
    <name type="common">Egyptian cotton leafworm</name>
    <dbReference type="NCBI Taxonomy" id="7109"/>
    <lineage>
        <taxon>Eukaryota</taxon>
        <taxon>Metazoa</taxon>
        <taxon>Ecdysozoa</taxon>
        <taxon>Arthropoda</taxon>
        <taxon>Hexapoda</taxon>
        <taxon>Insecta</taxon>
        <taxon>Pterygota</taxon>
        <taxon>Neoptera</taxon>
        <taxon>Endopterygota</taxon>
        <taxon>Lepidoptera</taxon>
        <taxon>Glossata</taxon>
        <taxon>Ditrysia</taxon>
        <taxon>Noctuoidea</taxon>
        <taxon>Noctuidae</taxon>
        <taxon>Amphipyrinae</taxon>
        <taxon>Spodoptera</taxon>
    </lineage>
</organism>
<evidence type="ECO:0000313" key="2">
    <source>
        <dbReference type="Proteomes" id="UP001153321"/>
    </source>
</evidence>
<protein>
    <submittedName>
        <fullName evidence="1">Uncharacterized protein</fullName>
    </submittedName>
</protein>
<gene>
    <name evidence="1" type="ORF">SPLIT_LOCUS7036</name>
</gene>
<keyword evidence="2" id="KW-1185">Reference proteome</keyword>